<proteinExistence type="predicted"/>
<accession>A0A2Z4IE95</accession>
<protein>
    <submittedName>
        <fullName evidence="1">Uncharacterized protein</fullName>
    </submittedName>
</protein>
<gene>
    <name evidence="1" type="ORF">DN752_00545</name>
</gene>
<keyword evidence="2" id="KW-1185">Reference proteome</keyword>
<dbReference type="EMBL" id="CP030041">
    <property type="protein sequence ID" value="AWW28743.1"/>
    <property type="molecule type" value="Genomic_DNA"/>
</dbReference>
<dbReference type="Proteomes" id="UP000248688">
    <property type="component" value="Chromosome"/>
</dbReference>
<evidence type="ECO:0000313" key="2">
    <source>
        <dbReference type="Proteomes" id="UP000248688"/>
    </source>
</evidence>
<evidence type="ECO:0000313" key="1">
    <source>
        <dbReference type="EMBL" id="AWW28743.1"/>
    </source>
</evidence>
<sequence length="110" mass="12501">MSTIGKKLWLCERSTATVMPKTKVKRLILKQFQVATPVRRGVDRLMHIPGLRKKSAQIIIICAISLLSEPSPTRQLFGLSPKITRLTDLYKSKKAHSLLVRAKYCKKWVG</sequence>
<dbReference type="AlphaFoldDB" id="A0A2Z4IE95"/>
<organism evidence="1 2">
    <name type="scientific">Echinicola strongylocentroti</name>
    <dbReference type="NCBI Taxonomy" id="1795355"/>
    <lineage>
        <taxon>Bacteria</taxon>
        <taxon>Pseudomonadati</taxon>
        <taxon>Bacteroidota</taxon>
        <taxon>Cytophagia</taxon>
        <taxon>Cytophagales</taxon>
        <taxon>Cyclobacteriaceae</taxon>
        <taxon>Echinicola</taxon>
    </lineage>
</organism>
<reference evidence="1 2" key="1">
    <citation type="submission" date="2018-06" db="EMBL/GenBank/DDBJ databases">
        <title>Echinicola strongylocentroti sp. nov., isolated from a sea urchin Strongylocentrotus intermedius.</title>
        <authorList>
            <person name="Bae S.S."/>
        </authorList>
    </citation>
    <scope>NUCLEOTIDE SEQUENCE [LARGE SCALE GENOMIC DNA]</scope>
    <source>
        <strain evidence="1 2">MEBiC08714</strain>
    </source>
</reference>
<name>A0A2Z4IE95_9BACT</name>
<dbReference type="KEGG" id="est:DN752_00545"/>